<feature type="non-terminal residue" evidence="1">
    <location>
        <position position="36"/>
    </location>
</feature>
<name>A0A381TV86_9ZZZZ</name>
<gene>
    <name evidence="1" type="ORF">METZ01_LOCUS72820</name>
</gene>
<sequence>MTARKLIFYLTLNKSILNMHGLRGIAQSGSAPALGA</sequence>
<protein>
    <submittedName>
        <fullName evidence="1">Uncharacterized protein</fullName>
    </submittedName>
</protein>
<proteinExistence type="predicted"/>
<reference evidence="1" key="1">
    <citation type="submission" date="2018-05" db="EMBL/GenBank/DDBJ databases">
        <authorList>
            <person name="Lanie J.A."/>
            <person name="Ng W.-L."/>
            <person name="Kazmierczak K.M."/>
            <person name="Andrzejewski T.M."/>
            <person name="Davidsen T.M."/>
            <person name="Wayne K.J."/>
            <person name="Tettelin H."/>
            <person name="Glass J.I."/>
            <person name="Rusch D."/>
            <person name="Podicherti R."/>
            <person name="Tsui H.-C.T."/>
            <person name="Winkler M.E."/>
        </authorList>
    </citation>
    <scope>NUCLEOTIDE SEQUENCE</scope>
</reference>
<dbReference type="AlphaFoldDB" id="A0A381TV86"/>
<organism evidence="1">
    <name type="scientific">marine metagenome</name>
    <dbReference type="NCBI Taxonomy" id="408172"/>
    <lineage>
        <taxon>unclassified sequences</taxon>
        <taxon>metagenomes</taxon>
        <taxon>ecological metagenomes</taxon>
    </lineage>
</organism>
<accession>A0A381TV86</accession>
<evidence type="ECO:0000313" key="1">
    <source>
        <dbReference type="EMBL" id="SVA19966.1"/>
    </source>
</evidence>
<dbReference type="EMBL" id="UINC01005231">
    <property type="protein sequence ID" value="SVA19966.1"/>
    <property type="molecule type" value="Genomic_DNA"/>
</dbReference>